<dbReference type="RefSeq" id="WP_179169036.1">
    <property type="nucleotide sequence ID" value="NZ_CP058529.1"/>
</dbReference>
<feature type="transmembrane region" description="Helical" evidence="1">
    <location>
        <begin position="40"/>
        <end position="59"/>
    </location>
</feature>
<organism evidence="2 3">
    <name type="scientific">Halorarum halophilum</name>
    <dbReference type="NCBI Taxonomy" id="2743090"/>
    <lineage>
        <taxon>Archaea</taxon>
        <taxon>Methanobacteriati</taxon>
        <taxon>Methanobacteriota</taxon>
        <taxon>Stenosarchaea group</taxon>
        <taxon>Halobacteria</taxon>
        <taxon>Halobacteriales</taxon>
        <taxon>Haloferacaceae</taxon>
        <taxon>Halorarum</taxon>
    </lineage>
</organism>
<evidence type="ECO:0000256" key="1">
    <source>
        <dbReference type="SAM" id="Phobius"/>
    </source>
</evidence>
<feature type="transmembrane region" description="Helical" evidence="1">
    <location>
        <begin position="12"/>
        <end position="34"/>
    </location>
</feature>
<dbReference type="KEGG" id="halg:HUG10_07810"/>
<protein>
    <submittedName>
        <fullName evidence="2">Uncharacterized protein</fullName>
    </submittedName>
</protein>
<reference evidence="2 3" key="1">
    <citation type="submission" date="2020-07" db="EMBL/GenBank/DDBJ databases">
        <title>Gai3-2, isolated from salt lake.</title>
        <authorList>
            <person name="Cui H."/>
            <person name="Shi X."/>
        </authorList>
    </citation>
    <scope>NUCLEOTIDE SEQUENCE [LARGE SCALE GENOMIC DNA]</scope>
    <source>
        <strain evidence="2 3">Gai3-2</strain>
    </source>
</reference>
<evidence type="ECO:0000313" key="3">
    <source>
        <dbReference type="Proteomes" id="UP000509750"/>
    </source>
</evidence>
<name>A0A7D5K141_9EURY</name>
<dbReference type="AlphaFoldDB" id="A0A7D5K141"/>
<accession>A0A7D5K141</accession>
<dbReference type="GeneID" id="56028729"/>
<dbReference type="EMBL" id="CP058529">
    <property type="protein sequence ID" value="QLG27461.1"/>
    <property type="molecule type" value="Genomic_DNA"/>
</dbReference>
<gene>
    <name evidence="2" type="ORF">HUG10_07810</name>
</gene>
<sequence>MARTVTPATAIALAVLIGGALLVTLTVALLMTVARSGTPQLAIFALASLLAVGGLARSAPTTDGKAR</sequence>
<keyword evidence="1" id="KW-0812">Transmembrane</keyword>
<dbReference type="Proteomes" id="UP000509750">
    <property type="component" value="Chromosome"/>
</dbReference>
<keyword evidence="1" id="KW-0472">Membrane</keyword>
<evidence type="ECO:0000313" key="2">
    <source>
        <dbReference type="EMBL" id="QLG27461.1"/>
    </source>
</evidence>
<keyword evidence="3" id="KW-1185">Reference proteome</keyword>
<keyword evidence="1" id="KW-1133">Transmembrane helix</keyword>
<proteinExistence type="predicted"/>